<proteinExistence type="predicted"/>
<dbReference type="EMBL" id="WWEU01000005">
    <property type="protein sequence ID" value="MYM60515.1"/>
    <property type="molecule type" value="Genomic_DNA"/>
</dbReference>
<dbReference type="InterPro" id="IPR050706">
    <property type="entry name" value="Cyclic-di-GMP_PDE-like"/>
</dbReference>
<evidence type="ECO:0000313" key="5">
    <source>
        <dbReference type="Proteomes" id="UP000478571"/>
    </source>
</evidence>
<dbReference type="PROSITE" id="PS50883">
    <property type="entry name" value="EAL"/>
    <property type="match status" value="1"/>
</dbReference>
<dbReference type="InterPro" id="IPR000014">
    <property type="entry name" value="PAS"/>
</dbReference>
<evidence type="ECO:0000259" key="3">
    <source>
        <dbReference type="PROSITE" id="PS51371"/>
    </source>
</evidence>
<dbReference type="Pfam" id="PF00563">
    <property type="entry name" value="EAL"/>
    <property type="match status" value="1"/>
</dbReference>
<dbReference type="Gene3D" id="3.30.70.270">
    <property type="match status" value="1"/>
</dbReference>
<dbReference type="SMART" id="SM00091">
    <property type="entry name" value="PAS"/>
    <property type="match status" value="1"/>
</dbReference>
<dbReference type="InterPro" id="IPR000644">
    <property type="entry name" value="CBS_dom"/>
</dbReference>
<dbReference type="InterPro" id="IPR001633">
    <property type="entry name" value="EAL_dom"/>
</dbReference>
<accession>A0A6L8LXJ6</accession>
<dbReference type="PANTHER" id="PTHR33121:SF79">
    <property type="entry name" value="CYCLIC DI-GMP PHOSPHODIESTERASE PDED-RELATED"/>
    <property type="match status" value="1"/>
</dbReference>
<dbReference type="GO" id="GO:0071111">
    <property type="term" value="F:cyclic-guanylate-specific phosphodiesterase activity"/>
    <property type="evidence" value="ECO:0007669"/>
    <property type="project" value="InterPro"/>
</dbReference>
<dbReference type="InterPro" id="IPR035919">
    <property type="entry name" value="EAL_sf"/>
</dbReference>
<dbReference type="PROSITE" id="PS51371">
    <property type="entry name" value="CBS"/>
    <property type="match status" value="1"/>
</dbReference>
<dbReference type="Gene3D" id="3.10.580.10">
    <property type="entry name" value="CBS-domain"/>
    <property type="match status" value="1"/>
</dbReference>
<protein>
    <submittedName>
        <fullName evidence="4">EAL domain-containing protein</fullName>
    </submittedName>
</protein>
<name>A0A6L8LXJ6_9VIBR</name>
<comment type="caution">
    <text evidence="4">The sequence shown here is derived from an EMBL/GenBank/DDBJ whole genome shotgun (WGS) entry which is preliminary data.</text>
</comment>
<dbReference type="SUPFAM" id="SSF54631">
    <property type="entry name" value="CBS-domain pair"/>
    <property type="match status" value="1"/>
</dbReference>
<dbReference type="AlphaFoldDB" id="A0A6L8LXJ6"/>
<reference evidence="4 5" key="1">
    <citation type="submission" date="2020-01" db="EMBL/GenBank/DDBJ databases">
        <title>Draft Genome Sequence of Vibrio sp. strain OCN044, Isolated from a Healthy Coral at Palmyra Atoll.</title>
        <authorList>
            <person name="Videau P."/>
            <person name="Loughran R."/>
            <person name="Esquivel A."/>
            <person name="Deadmond M."/>
            <person name="Paddock B.E."/>
            <person name="Saw J.H."/>
            <person name="Ushijima B."/>
        </authorList>
    </citation>
    <scope>NUCLEOTIDE SEQUENCE [LARGE SCALE GENOMIC DNA]</scope>
    <source>
        <strain evidence="4 5">OCN044</strain>
    </source>
</reference>
<dbReference type="InterPro" id="IPR035965">
    <property type="entry name" value="PAS-like_dom_sf"/>
</dbReference>
<sequence length="826" mass="93048">MLGDLRSHTAIESYVRGGKAAASFIEWQWDEQSHQFTIKKSEFAQLFHTNLPDSGDTSFLSLLNYQDQTELLKLLSESCNSTSVHRYAFCLNLDGERVCFAECLFHGDGSGHVSGKLVPLVSFGGSKDVISQLFQQVFDNPHHGIVLANSEKHIIACNGYFQEHTGYSHQDLAGKSVDHLDSGKHSKDYYQNLWKDVVEKGFWSGVILIKTKKGNTVPQDLTVQKFRVDDNVFYVGWYLDLSKNLYRVADVEHGGVELLTQLPTEQQFIQSVASRWMDEASEQINMVVAFVPKFSGRDDFEAKSKLSEHLSRNRQAQHVGYIGNNHFVVCLECEKRAGPSQVRIIHQTIRRFFSSLNQKAGKEIHSAIVNGKVGVSVLGQDTHNPKLLVSHAVQAMLEQQSEARGLITFYHGAIHREVLRRKELEELTVKLIKNNKVEVYYQPIVDVKTWEIAKFEALSRFKGPNGKLLNTQEMVMIAEDLDLVSDLDWCVGRKALEDLTKIQDHFGSQLGMTINRSLNTKQDSDEVLQSADALVHQYAKTPELVTIELTESAYFDSESQQSALIRNIRRRGVSVAIDDFGTGYSSFSYLSDCNFDILKIDKEFVTGLSIGTHRYYIVKMITELAHTLDVKVVAEGVETQQELEVICSVGVDYIQGYFFSKPLPLKELHNAWGYTEKLEAFLASSSGMRQAGILNITQTYIPTLEPQDTLGDARSLFESKQYNLDVIPIVEGTACLGVVSREELNHHMSTNLGSRLETPRDLTSLKRKLDQVMRKDVHRASFQIKLSEVPELIRSGIKPPWIIVNESGQYLGVVTGQDLLSYFASA</sequence>
<keyword evidence="1" id="KW-0129">CBS domain</keyword>
<dbReference type="SMART" id="SM00052">
    <property type="entry name" value="EAL"/>
    <property type="match status" value="1"/>
</dbReference>
<feature type="domain" description="EAL" evidence="2">
    <location>
        <begin position="421"/>
        <end position="676"/>
    </location>
</feature>
<organism evidence="4 5">
    <name type="scientific">Vibrio tetraodonis subsp. pristinus</name>
    <dbReference type="NCBI Taxonomy" id="2695891"/>
    <lineage>
        <taxon>Bacteria</taxon>
        <taxon>Pseudomonadati</taxon>
        <taxon>Pseudomonadota</taxon>
        <taxon>Gammaproteobacteria</taxon>
        <taxon>Vibrionales</taxon>
        <taxon>Vibrionaceae</taxon>
        <taxon>Vibrio</taxon>
    </lineage>
</organism>
<dbReference type="Proteomes" id="UP000478571">
    <property type="component" value="Unassembled WGS sequence"/>
</dbReference>
<dbReference type="CDD" id="cd01948">
    <property type="entry name" value="EAL"/>
    <property type="match status" value="1"/>
</dbReference>
<dbReference type="SUPFAM" id="SSF55785">
    <property type="entry name" value="PYP-like sensor domain (PAS domain)"/>
    <property type="match status" value="1"/>
</dbReference>
<dbReference type="NCBIfam" id="TIGR00229">
    <property type="entry name" value="sensory_box"/>
    <property type="match status" value="1"/>
</dbReference>
<gene>
    <name evidence="4" type="ORF">GTG28_14885</name>
</gene>
<feature type="domain" description="CBS" evidence="3">
    <location>
        <begin position="696"/>
        <end position="754"/>
    </location>
</feature>
<keyword evidence="5" id="KW-1185">Reference proteome</keyword>
<dbReference type="RefSeq" id="WP_160931200.1">
    <property type="nucleotide sequence ID" value="NZ_WWEU01000005.1"/>
</dbReference>
<dbReference type="Pfam" id="PF13426">
    <property type="entry name" value="PAS_9"/>
    <property type="match status" value="1"/>
</dbReference>
<dbReference type="InterPro" id="IPR043128">
    <property type="entry name" value="Rev_trsase/Diguanyl_cyclase"/>
</dbReference>
<dbReference type="SUPFAM" id="SSF141868">
    <property type="entry name" value="EAL domain-like"/>
    <property type="match status" value="1"/>
</dbReference>
<dbReference type="Pfam" id="PF00571">
    <property type="entry name" value="CBS"/>
    <property type="match status" value="2"/>
</dbReference>
<dbReference type="CDD" id="cd00130">
    <property type="entry name" value="PAS"/>
    <property type="match status" value="1"/>
</dbReference>
<dbReference type="Gene3D" id="3.30.450.20">
    <property type="entry name" value="PAS domain"/>
    <property type="match status" value="1"/>
</dbReference>
<evidence type="ECO:0000313" key="4">
    <source>
        <dbReference type="EMBL" id="MYM60515.1"/>
    </source>
</evidence>
<evidence type="ECO:0000259" key="2">
    <source>
        <dbReference type="PROSITE" id="PS50883"/>
    </source>
</evidence>
<dbReference type="InterPro" id="IPR046342">
    <property type="entry name" value="CBS_dom_sf"/>
</dbReference>
<dbReference type="Gene3D" id="3.20.20.450">
    <property type="entry name" value="EAL domain"/>
    <property type="match status" value="1"/>
</dbReference>
<dbReference type="PANTHER" id="PTHR33121">
    <property type="entry name" value="CYCLIC DI-GMP PHOSPHODIESTERASE PDEF"/>
    <property type="match status" value="1"/>
</dbReference>
<evidence type="ECO:0000256" key="1">
    <source>
        <dbReference type="PROSITE-ProRule" id="PRU00703"/>
    </source>
</evidence>